<evidence type="ECO:0000256" key="3">
    <source>
        <dbReference type="PROSITE-ProRule" id="PRU00169"/>
    </source>
</evidence>
<dbReference type="GO" id="GO:0006355">
    <property type="term" value="P:regulation of DNA-templated transcription"/>
    <property type="evidence" value="ECO:0007669"/>
    <property type="project" value="InterPro"/>
</dbReference>
<dbReference type="InterPro" id="IPR039420">
    <property type="entry name" value="WalR-like"/>
</dbReference>
<dbReference type="SUPFAM" id="SSF46894">
    <property type="entry name" value="C-terminal effector domain of the bipartite response regulators"/>
    <property type="match status" value="1"/>
</dbReference>
<dbReference type="InterPro" id="IPR058245">
    <property type="entry name" value="NreC/VraR/RcsB-like_REC"/>
</dbReference>
<dbReference type="PANTHER" id="PTHR43214">
    <property type="entry name" value="TWO-COMPONENT RESPONSE REGULATOR"/>
    <property type="match status" value="1"/>
</dbReference>
<dbReference type="EMBL" id="QJSX01000004">
    <property type="protein sequence ID" value="PYE54808.1"/>
    <property type="molecule type" value="Genomic_DNA"/>
</dbReference>
<dbReference type="PROSITE" id="PS50110">
    <property type="entry name" value="RESPONSE_REGULATORY"/>
    <property type="match status" value="1"/>
</dbReference>
<evidence type="ECO:0000313" key="6">
    <source>
        <dbReference type="Proteomes" id="UP000248326"/>
    </source>
</evidence>
<dbReference type="GO" id="GO:0000160">
    <property type="term" value="P:phosphorelay signal transduction system"/>
    <property type="evidence" value="ECO:0007669"/>
    <property type="project" value="InterPro"/>
</dbReference>
<reference evidence="5 6" key="1">
    <citation type="submission" date="2018-06" db="EMBL/GenBank/DDBJ databases">
        <title>Genomic Encyclopedia of Type Strains, Phase IV (KMG-IV): sequencing the most valuable type-strain genomes for metagenomic binning, comparative biology and taxonomic classification.</title>
        <authorList>
            <person name="Goeker M."/>
        </authorList>
    </citation>
    <scope>NUCLEOTIDE SEQUENCE [LARGE SCALE GENOMIC DNA]</scope>
    <source>
        <strain evidence="5 6">DSM 18048</strain>
    </source>
</reference>
<keyword evidence="2" id="KW-0238">DNA-binding</keyword>
<feature type="domain" description="Response regulatory" evidence="4">
    <location>
        <begin position="18"/>
        <end position="139"/>
    </location>
</feature>
<feature type="modified residue" description="4-aspartylphosphate" evidence="3">
    <location>
        <position position="69"/>
    </location>
</feature>
<dbReference type="Proteomes" id="UP000248326">
    <property type="component" value="Unassembled WGS sequence"/>
</dbReference>
<keyword evidence="6" id="KW-1185">Reference proteome</keyword>
<dbReference type="AlphaFoldDB" id="A0A318S9B5"/>
<comment type="caution">
    <text evidence="5">The sequence shown here is derived from an EMBL/GenBank/DDBJ whole genome shotgun (WGS) entry which is preliminary data.</text>
</comment>
<accession>A0A318S9B5</accession>
<dbReference type="CDD" id="cd17535">
    <property type="entry name" value="REC_NarL-like"/>
    <property type="match status" value="1"/>
</dbReference>
<dbReference type="InterPro" id="IPR016032">
    <property type="entry name" value="Sig_transdc_resp-reg_C-effctor"/>
</dbReference>
<dbReference type="InterPro" id="IPR011006">
    <property type="entry name" value="CheY-like_superfamily"/>
</dbReference>
<evidence type="ECO:0000256" key="2">
    <source>
        <dbReference type="ARBA" id="ARBA00023125"/>
    </source>
</evidence>
<dbReference type="InterPro" id="IPR001789">
    <property type="entry name" value="Sig_transdc_resp-reg_receiver"/>
</dbReference>
<dbReference type="InterPro" id="IPR000792">
    <property type="entry name" value="Tscrpt_reg_LuxR_C"/>
</dbReference>
<keyword evidence="1 3" id="KW-0597">Phosphoprotein</keyword>
<evidence type="ECO:0000256" key="1">
    <source>
        <dbReference type="ARBA" id="ARBA00022553"/>
    </source>
</evidence>
<dbReference type="Pfam" id="PF00072">
    <property type="entry name" value="Response_reg"/>
    <property type="match status" value="1"/>
</dbReference>
<organism evidence="5 6">
    <name type="scientific">Deinococcus yavapaiensis KR-236</name>
    <dbReference type="NCBI Taxonomy" id="694435"/>
    <lineage>
        <taxon>Bacteria</taxon>
        <taxon>Thermotogati</taxon>
        <taxon>Deinococcota</taxon>
        <taxon>Deinococci</taxon>
        <taxon>Deinococcales</taxon>
        <taxon>Deinococcaceae</taxon>
        <taxon>Deinococcus</taxon>
    </lineage>
</organism>
<sequence>MSRASSACAESTQATVPSVAIVEDEALFRALLRGALTATGGVSVLAEYGDAPSALGDAMIREADVVLLDIDLGSSEVDGIGLGMQLREHAPRLGVVLLSNHAHLAFAHALIASEMVGWAYLLKKSVRDLDTLLRAISAVRVGEIVLDPALVGGRKHPHSARFSHLTWRQIELWELITQGFSNAAIAQRLGRSQKWIDNAVGGLYAALGVDTHDPTINARVAAALLYAREAQNAHLTSP</sequence>
<gene>
    <name evidence="5" type="ORF">DES52_10478</name>
</gene>
<proteinExistence type="predicted"/>
<dbReference type="SUPFAM" id="SSF52172">
    <property type="entry name" value="CheY-like"/>
    <property type="match status" value="1"/>
</dbReference>
<dbReference type="SMART" id="SM00421">
    <property type="entry name" value="HTH_LUXR"/>
    <property type="match status" value="1"/>
</dbReference>
<dbReference type="Gene3D" id="3.40.50.2300">
    <property type="match status" value="1"/>
</dbReference>
<name>A0A318S9B5_9DEIO</name>
<evidence type="ECO:0000259" key="4">
    <source>
        <dbReference type="PROSITE" id="PS50110"/>
    </source>
</evidence>
<protein>
    <submittedName>
        <fullName evidence="5">LuxR family two component transcriptional regulator</fullName>
    </submittedName>
</protein>
<dbReference type="GO" id="GO:0003677">
    <property type="term" value="F:DNA binding"/>
    <property type="evidence" value="ECO:0007669"/>
    <property type="project" value="UniProtKB-KW"/>
</dbReference>
<evidence type="ECO:0000313" key="5">
    <source>
        <dbReference type="EMBL" id="PYE54808.1"/>
    </source>
</evidence>
<dbReference type="SMART" id="SM00448">
    <property type="entry name" value="REC"/>
    <property type="match status" value="1"/>
</dbReference>